<evidence type="ECO:0000313" key="1">
    <source>
        <dbReference type="EMBL" id="CAB4153463.1"/>
    </source>
</evidence>
<sequence>MKRNRKGSIIKQRYFRKLKNEHCKILSELGYYKNEENGE</sequence>
<name>A0A6J5N8J0_9CAUD</name>
<reference evidence="1" key="1">
    <citation type="submission" date="2020-04" db="EMBL/GenBank/DDBJ databases">
        <authorList>
            <person name="Chiriac C."/>
            <person name="Salcher M."/>
            <person name="Ghai R."/>
            <person name="Kavagutti S V."/>
        </authorList>
    </citation>
    <scope>NUCLEOTIDE SEQUENCE</scope>
</reference>
<protein>
    <submittedName>
        <fullName evidence="1">Uncharacterized protein</fullName>
    </submittedName>
</protein>
<organism evidence="1">
    <name type="scientific">uncultured Caudovirales phage</name>
    <dbReference type="NCBI Taxonomy" id="2100421"/>
    <lineage>
        <taxon>Viruses</taxon>
        <taxon>Duplodnaviria</taxon>
        <taxon>Heunggongvirae</taxon>
        <taxon>Uroviricota</taxon>
        <taxon>Caudoviricetes</taxon>
        <taxon>Peduoviridae</taxon>
        <taxon>Maltschvirus</taxon>
        <taxon>Maltschvirus maltsch</taxon>
    </lineage>
</organism>
<gene>
    <name evidence="1" type="ORF">UFOVP627_3</name>
</gene>
<accession>A0A6J5N8J0</accession>
<proteinExistence type="predicted"/>
<dbReference type="EMBL" id="LR796606">
    <property type="protein sequence ID" value="CAB4153463.1"/>
    <property type="molecule type" value="Genomic_DNA"/>
</dbReference>